<dbReference type="EMBL" id="UINC01048436">
    <property type="protein sequence ID" value="SVB58957.1"/>
    <property type="molecule type" value="Genomic_DNA"/>
</dbReference>
<dbReference type="PROSITE" id="PS50297">
    <property type="entry name" value="ANK_REP_REGION"/>
    <property type="match status" value="1"/>
</dbReference>
<name>A0A382FA44_9ZZZZ</name>
<dbReference type="SUPFAM" id="SSF48403">
    <property type="entry name" value="Ankyrin repeat"/>
    <property type="match status" value="1"/>
</dbReference>
<dbReference type="InterPro" id="IPR036770">
    <property type="entry name" value="Ankyrin_rpt-contain_sf"/>
</dbReference>
<protein>
    <submittedName>
        <fullName evidence="1">Uncharacterized protein</fullName>
    </submittedName>
</protein>
<dbReference type="PROSITE" id="PS50088">
    <property type="entry name" value="ANK_REPEAT"/>
    <property type="match status" value="1"/>
</dbReference>
<sequence>MLTASSEGDLETMKDLASRQPALVRCEYNYTPPIHFAVREGHTPVVSWLIEQGVDLSYRSYSFKDSLLQMAREREYHDILQILEDARRIESATTGWNCCRLPAAATSSA</sequence>
<evidence type="ECO:0000313" key="1">
    <source>
        <dbReference type="EMBL" id="SVB58957.1"/>
    </source>
</evidence>
<proteinExistence type="predicted"/>
<dbReference type="InterPro" id="IPR002110">
    <property type="entry name" value="Ankyrin_rpt"/>
</dbReference>
<gene>
    <name evidence="1" type="ORF">METZ01_LOCUS211811</name>
</gene>
<organism evidence="1">
    <name type="scientific">marine metagenome</name>
    <dbReference type="NCBI Taxonomy" id="408172"/>
    <lineage>
        <taxon>unclassified sequences</taxon>
        <taxon>metagenomes</taxon>
        <taxon>ecological metagenomes</taxon>
    </lineage>
</organism>
<reference evidence="1" key="1">
    <citation type="submission" date="2018-05" db="EMBL/GenBank/DDBJ databases">
        <authorList>
            <person name="Lanie J.A."/>
            <person name="Ng W.-L."/>
            <person name="Kazmierczak K.M."/>
            <person name="Andrzejewski T.M."/>
            <person name="Davidsen T.M."/>
            <person name="Wayne K.J."/>
            <person name="Tettelin H."/>
            <person name="Glass J.I."/>
            <person name="Rusch D."/>
            <person name="Podicherti R."/>
            <person name="Tsui H.-C.T."/>
            <person name="Winkler M.E."/>
        </authorList>
    </citation>
    <scope>NUCLEOTIDE SEQUENCE</scope>
</reference>
<accession>A0A382FA44</accession>
<dbReference type="Pfam" id="PF12796">
    <property type="entry name" value="Ank_2"/>
    <property type="match status" value="1"/>
</dbReference>
<dbReference type="AlphaFoldDB" id="A0A382FA44"/>
<dbReference type="Gene3D" id="1.25.40.20">
    <property type="entry name" value="Ankyrin repeat-containing domain"/>
    <property type="match status" value="1"/>
</dbReference>
<feature type="non-terminal residue" evidence="1">
    <location>
        <position position="109"/>
    </location>
</feature>